<dbReference type="GO" id="GO:0030170">
    <property type="term" value="F:pyridoxal phosphate binding"/>
    <property type="evidence" value="ECO:0007669"/>
    <property type="project" value="InterPro"/>
</dbReference>
<dbReference type="InterPro" id="IPR015421">
    <property type="entry name" value="PyrdxlP-dep_Trfase_major"/>
</dbReference>
<evidence type="ECO:0000313" key="8">
    <source>
        <dbReference type="Proteomes" id="UP000249829"/>
    </source>
</evidence>
<evidence type="ECO:0000256" key="1">
    <source>
        <dbReference type="ARBA" id="ARBA00001933"/>
    </source>
</evidence>
<dbReference type="EMBL" id="KZ825151">
    <property type="protein sequence ID" value="PYI17816.1"/>
    <property type="molecule type" value="Genomic_DNA"/>
</dbReference>
<feature type="region of interest" description="Disordered" evidence="5">
    <location>
        <begin position="34"/>
        <end position="70"/>
    </location>
</feature>
<dbReference type="GO" id="GO:0004758">
    <property type="term" value="F:serine C-palmitoyltransferase activity"/>
    <property type="evidence" value="ECO:0007669"/>
    <property type="project" value="TreeGrafter"/>
</dbReference>
<keyword evidence="3" id="KW-0663">Pyridoxal phosphate</keyword>
<dbReference type="Pfam" id="PF00155">
    <property type="entry name" value="Aminotran_1_2"/>
    <property type="match status" value="1"/>
</dbReference>
<gene>
    <name evidence="7" type="ORF">BO99DRAFT_434171</name>
</gene>
<dbReference type="STRING" id="1450538.A0A2V5IDU1"/>
<dbReference type="OMA" id="MFGSNAY"/>
<feature type="domain" description="Aminotransferase class I/classII large" evidence="6">
    <location>
        <begin position="240"/>
        <end position="598"/>
    </location>
</feature>
<dbReference type="InterPro" id="IPR050087">
    <property type="entry name" value="AON_synthase_class-II"/>
</dbReference>
<organism evidence="7 8">
    <name type="scientific">Aspergillus violaceofuscus (strain CBS 115571)</name>
    <dbReference type="NCBI Taxonomy" id="1450538"/>
    <lineage>
        <taxon>Eukaryota</taxon>
        <taxon>Fungi</taxon>
        <taxon>Dikarya</taxon>
        <taxon>Ascomycota</taxon>
        <taxon>Pezizomycotina</taxon>
        <taxon>Eurotiomycetes</taxon>
        <taxon>Eurotiomycetidae</taxon>
        <taxon>Eurotiales</taxon>
        <taxon>Aspergillaceae</taxon>
        <taxon>Aspergillus</taxon>
    </lineage>
</organism>
<dbReference type="GO" id="GO:0016020">
    <property type="term" value="C:membrane"/>
    <property type="evidence" value="ECO:0007669"/>
    <property type="project" value="GOC"/>
</dbReference>
<dbReference type="PANTHER" id="PTHR13693">
    <property type="entry name" value="CLASS II AMINOTRANSFERASE/8-AMINO-7-OXONONANOATE SYNTHASE"/>
    <property type="match status" value="1"/>
</dbReference>
<dbReference type="InterPro" id="IPR004839">
    <property type="entry name" value="Aminotransferase_I/II_large"/>
</dbReference>
<keyword evidence="8" id="KW-1185">Reference proteome</keyword>
<evidence type="ECO:0000256" key="5">
    <source>
        <dbReference type="SAM" id="MobiDB-lite"/>
    </source>
</evidence>
<dbReference type="FunFam" id="3.90.1150.10:FF:000004">
    <property type="entry name" value="2-amino-3-ketobutyrate coenzyme A ligase"/>
    <property type="match status" value="1"/>
</dbReference>
<evidence type="ECO:0000256" key="2">
    <source>
        <dbReference type="ARBA" id="ARBA00022679"/>
    </source>
</evidence>
<dbReference type="InterPro" id="IPR015422">
    <property type="entry name" value="PyrdxlP-dep_Trfase_small"/>
</dbReference>
<dbReference type="SUPFAM" id="SSF53383">
    <property type="entry name" value="PLP-dependent transferases"/>
    <property type="match status" value="1"/>
</dbReference>
<keyword evidence="4" id="KW-0012">Acyltransferase</keyword>
<dbReference type="GO" id="GO:0046512">
    <property type="term" value="P:sphingosine biosynthetic process"/>
    <property type="evidence" value="ECO:0007669"/>
    <property type="project" value="TreeGrafter"/>
</dbReference>
<evidence type="ECO:0000256" key="4">
    <source>
        <dbReference type="ARBA" id="ARBA00023315"/>
    </source>
</evidence>
<dbReference type="GO" id="GO:0017059">
    <property type="term" value="C:serine palmitoyltransferase complex"/>
    <property type="evidence" value="ECO:0007669"/>
    <property type="project" value="TreeGrafter"/>
</dbReference>
<comment type="cofactor">
    <cofactor evidence="1">
        <name>pyridoxal 5'-phosphate</name>
        <dbReference type="ChEBI" id="CHEBI:597326"/>
    </cofactor>
</comment>
<dbReference type="Proteomes" id="UP000249829">
    <property type="component" value="Unassembled WGS sequence"/>
</dbReference>
<dbReference type="AlphaFoldDB" id="A0A2V5IDU1"/>
<dbReference type="CDD" id="cd06454">
    <property type="entry name" value="KBL_like"/>
    <property type="match status" value="1"/>
</dbReference>
<dbReference type="Gene3D" id="3.40.640.10">
    <property type="entry name" value="Type I PLP-dependent aspartate aminotransferase-like (Major domain)"/>
    <property type="match status" value="1"/>
</dbReference>
<evidence type="ECO:0000259" key="6">
    <source>
        <dbReference type="Pfam" id="PF00155"/>
    </source>
</evidence>
<dbReference type="PANTHER" id="PTHR13693:SF82">
    <property type="entry name" value="AMINOTRANSFERASE CLASS I_CLASSII DOMAIN-CONTAINING PROTEIN"/>
    <property type="match status" value="1"/>
</dbReference>
<dbReference type="InterPro" id="IPR015424">
    <property type="entry name" value="PyrdxlP-dep_Trfase"/>
</dbReference>
<evidence type="ECO:0000256" key="3">
    <source>
        <dbReference type="ARBA" id="ARBA00022898"/>
    </source>
</evidence>
<evidence type="ECO:0000313" key="7">
    <source>
        <dbReference type="EMBL" id="PYI17816.1"/>
    </source>
</evidence>
<dbReference type="GO" id="GO:0046513">
    <property type="term" value="P:ceramide biosynthetic process"/>
    <property type="evidence" value="ECO:0007669"/>
    <property type="project" value="TreeGrafter"/>
</dbReference>
<protein>
    <submittedName>
        <fullName evidence="7">PLP-dependent transferase</fullName>
    </submittedName>
</protein>
<proteinExistence type="predicted"/>
<dbReference type="Gene3D" id="3.90.1150.10">
    <property type="entry name" value="Aspartate Aminotransferase, domain 1"/>
    <property type="match status" value="1"/>
</dbReference>
<name>A0A2V5IDU1_ASPV1</name>
<reference evidence="7 8" key="1">
    <citation type="submission" date="2018-02" db="EMBL/GenBank/DDBJ databases">
        <title>The genomes of Aspergillus section Nigri reveals drivers in fungal speciation.</title>
        <authorList>
            <consortium name="DOE Joint Genome Institute"/>
            <person name="Vesth T.C."/>
            <person name="Nybo J."/>
            <person name="Theobald S."/>
            <person name="Brandl J."/>
            <person name="Frisvad J.C."/>
            <person name="Nielsen K.F."/>
            <person name="Lyhne E.K."/>
            <person name="Kogle M.E."/>
            <person name="Kuo A."/>
            <person name="Riley R."/>
            <person name="Clum A."/>
            <person name="Nolan M."/>
            <person name="Lipzen A."/>
            <person name="Salamov A."/>
            <person name="Henrissat B."/>
            <person name="Wiebenga A."/>
            <person name="De vries R.P."/>
            <person name="Grigoriev I.V."/>
            <person name="Mortensen U.H."/>
            <person name="Andersen M.R."/>
            <person name="Baker S.E."/>
        </authorList>
    </citation>
    <scope>NUCLEOTIDE SEQUENCE [LARGE SCALE GENOMIC DNA]</scope>
    <source>
        <strain evidence="7 8">CBS 115571</strain>
    </source>
</reference>
<accession>A0A2V5IDU1</accession>
<keyword evidence="2 7" id="KW-0808">Transferase</keyword>
<sequence length="659" mass="73289">MRIETLLRHPYELRSVVWDKPQAALEQARLGNLSSSHTCNMPRWKRSKPRSDKDLGASNGGSGAPSDSPIARSTAIASLRAVSGSSPDSMRGAAQPKVPDPEAIRKLARQHAEFGPLGDPSHLYTSEHPGGEIPDPVIDEPPYFFVLTTYVSFLVLIFLGHFHDFWAQWFSSHSYRHLKPQNGYASLYSDFESFYTRRLKQRINDCFERPITGVPGRHVTLLDRITEDNLHFSFTGTTTDTLNLSSYNYLGFAQSEGPCTDFAEETLRREGISLAGTPDAGITKLHVEVEDQIARFVGKESAMVFSMGFVTNATIFPAIMEKGCLILSDELNHASIRFGARLSGAAIQVFAHNNMADLEKRLREAISQGQPRTHRPWKKILVTVEGLFSMEGTMCNLPRILELKKKYKFHLFVDEAHSIGAVGRHGRGVCDYFRVDPAEVEILMGTFTKSFGANGGYIAADEAIIDKVRCLNAGQVFGEAPSLPVLAQIYSSLRLIADEDPLHPGEGRERMQRLAFNSRYLRLGLKRLGFIVYGHDDSPIVPLMLYNPAKMPAFSREMLRRKISVVVVTYPATPLELSRARLCVSAAHTKDDLDRILQVCDEIGDALELKFSSGVAGGLKEPLSSEENPNGGHKAIEPPRWTLEEVIARGTRDAKLPFY</sequence>